<dbReference type="PANTHER" id="PTHR23196:SF1">
    <property type="entry name" value="PAX-INTERACTING PROTEIN 1"/>
    <property type="match status" value="1"/>
</dbReference>
<evidence type="ECO:0000259" key="5">
    <source>
        <dbReference type="PROSITE" id="PS50172"/>
    </source>
</evidence>
<feature type="region of interest" description="Disordered" evidence="4">
    <location>
        <begin position="516"/>
        <end position="541"/>
    </location>
</feature>
<keyword evidence="2" id="KW-0227">DNA damage</keyword>
<feature type="region of interest" description="Disordered" evidence="4">
    <location>
        <begin position="59"/>
        <end position="86"/>
    </location>
</feature>
<reference evidence="6" key="2">
    <citation type="journal article" date="2022" name="Hortic Res">
        <title>The genome of Dioscorea zingiberensis sheds light on the biosynthesis, origin and evolution of the medicinally important diosgenin saponins.</title>
        <authorList>
            <person name="Li Y."/>
            <person name="Tan C."/>
            <person name="Li Z."/>
            <person name="Guo J."/>
            <person name="Li S."/>
            <person name="Chen X."/>
            <person name="Wang C."/>
            <person name="Dai X."/>
            <person name="Yang H."/>
            <person name="Song W."/>
            <person name="Hou L."/>
            <person name="Xu J."/>
            <person name="Tong Z."/>
            <person name="Xu A."/>
            <person name="Yuan X."/>
            <person name="Wang W."/>
            <person name="Yang Q."/>
            <person name="Chen L."/>
            <person name="Sun Z."/>
            <person name="Wang K."/>
            <person name="Pan B."/>
            <person name="Chen J."/>
            <person name="Bao Y."/>
            <person name="Liu F."/>
            <person name="Qi X."/>
            <person name="Gang D.R."/>
            <person name="Wen J."/>
            <person name="Li J."/>
        </authorList>
    </citation>
    <scope>NUCLEOTIDE SEQUENCE</scope>
    <source>
        <strain evidence="6">Dzin_1.0</strain>
    </source>
</reference>
<dbReference type="GO" id="GO:0006974">
    <property type="term" value="P:DNA damage response"/>
    <property type="evidence" value="ECO:0007669"/>
    <property type="project" value="UniProtKB-KW"/>
</dbReference>
<dbReference type="Pfam" id="PF16589">
    <property type="entry name" value="BRCT_2"/>
    <property type="match status" value="1"/>
</dbReference>
<evidence type="ECO:0000256" key="1">
    <source>
        <dbReference type="ARBA" id="ARBA00004123"/>
    </source>
</evidence>
<evidence type="ECO:0000256" key="4">
    <source>
        <dbReference type="SAM" id="MobiDB-lite"/>
    </source>
</evidence>
<dbReference type="AlphaFoldDB" id="A0A9D5CLP0"/>
<dbReference type="Gene3D" id="3.40.50.10190">
    <property type="entry name" value="BRCT domain"/>
    <property type="match status" value="2"/>
</dbReference>
<dbReference type="EMBL" id="JAGGNH010000004">
    <property type="protein sequence ID" value="KAJ0975641.1"/>
    <property type="molecule type" value="Genomic_DNA"/>
</dbReference>
<dbReference type="CDD" id="cd18432">
    <property type="entry name" value="BRCT_PAXIP1_rpt6_like"/>
    <property type="match status" value="1"/>
</dbReference>
<feature type="region of interest" description="Disordered" evidence="4">
    <location>
        <begin position="630"/>
        <end position="649"/>
    </location>
</feature>
<gene>
    <name evidence="6" type="ORF">J5N97_017606</name>
</gene>
<organism evidence="6 7">
    <name type="scientific">Dioscorea zingiberensis</name>
    <dbReference type="NCBI Taxonomy" id="325984"/>
    <lineage>
        <taxon>Eukaryota</taxon>
        <taxon>Viridiplantae</taxon>
        <taxon>Streptophyta</taxon>
        <taxon>Embryophyta</taxon>
        <taxon>Tracheophyta</taxon>
        <taxon>Spermatophyta</taxon>
        <taxon>Magnoliopsida</taxon>
        <taxon>Liliopsida</taxon>
        <taxon>Dioscoreales</taxon>
        <taxon>Dioscoreaceae</taxon>
        <taxon>Dioscorea</taxon>
    </lineage>
</organism>
<feature type="region of interest" description="Disordered" evidence="4">
    <location>
        <begin position="1"/>
        <end position="26"/>
    </location>
</feature>
<evidence type="ECO:0000256" key="3">
    <source>
        <dbReference type="ARBA" id="ARBA00023242"/>
    </source>
</evidence>
<keyword evidence="3" id="KW-0539">Nucleus</keyword>
<dbReference type="SUPFAM" id="SSF52113">
    <property type="entry name" value="BRCT domain"/>
    <property type="match status" value="1"/>
</dbReference>
<comment type="caution">
    <text evidence="6">The sequence shown here is derived from an EMBL/GenBank/DDBJ whole genome shotgun (WGS) entry which is preliminary data.</text>
</comment>
<name>A0A9D5CLP0_9LILI</name>
<dbReference type="Pfam" id="PF16770">
    <property type="entry name" value="RTT107_BRCT_5"/>
    <property type="match status" value="1"/>
</dbReference>
<evidence type="ECO:0000313" key="7">
    <source>
        <dbReference type="Proteomes" id="UP001085076"/>
    </source>
</evidence>
<dbReference type="InterPro" id="IPR036420">
    <property type="entry name" value="BRCT_dom_sf"/>
</dbReference>
<feature type="domain" description="BRCT" evidence="5">
    <location>
        <begin position="916"/>
        <end position="1005"/>
    </location>
</feature>
<dbReference type="SMART" id="SM00292">
    <property type="entry name" value="BRCT"/>
    <property type="match status" value="1"/>
</dbReference>
<dbReference type="PANTHER" id="PTHR23196">
    <property type="entry name" value="PAX TRANSCRIPTION ACTIVATION DOMAIN INTERACTING PROTEIN"/>
    <property type="match status" value="1"/>
</dbReference>
<dbReference type="OrthoDB" id="342264at2759"/>
<sequence length="1151" mass="127241">MPSHPADFEETQPIESPRSVDDAGLIDPRLFGETQALDDPDCDDLGICDWGKTQLVDDDYQDADEGSERTAVLSDGEGLSDDGASHCEGETKVGLEEMGSEKKDFLVDLDASTDNERCKGIPASSSPILNGGSYKSNCGPARRNFTSVRAASLRASGLAARIVTPTNPNFSSCDVESSEVQVEHVSRLSCKRVLDFDSSPSAEADLISHNVQKVEERNETKGRSNCTSIKQPFNEVTPEEEEMTSNLCAGLTYVQSQEPGSQSQVNALDFVDNFLLINEIGSSQDVKTDNAHVVKSTPISTAKGTRTLAQRVDLRSPVGKIEIFEWDDRLEDDGGGDFFRRKKELFFEKKDKSQKSQSLPAKSQRCCLGTTERTMQKVVEKKGPNPKSNFKIGISTSSDSKLMLRSSLINDKTRVSIKAKNNLDKAFDEISRAKHLGQQLEATGDDEDAAVHVVGPDTQMAAEAMEALGQNLSISDSKEDAPPFAGIAEKSSKEKVSKVPSRNILHQKGAVNNFENAGRGCKGKRMPCSNVSKGSHPLPRKREKHCLEGQLNTGSLANGNKTSTSLKADEHNEVLVGTFTKSAKKCGDPLTLNDRLHVREELKDYLDFTPIARRTRHFKTVHQRKQDGTLCRAGDTNRPFGGDVSRDTERDNIPISHIKRLDVEKLQEECNIRSPAKDVFSHPKRRRTCQNISGSGALNNNPNLKNQLSPVNEVLTTAKPLTRQRKRTFIKSVCGIRDLAIQKKRSAFMHKASYFDMMAPITEKLPRVFGVRTRSSMNSFSFKHHPENVGECSVESICREAGLVDAIHNDSIAATSDRAHNTEATSCVQDDVSISHANDEGKCAKLEQTPKEKVPLSTLTCTTQLRDADAVSPVCVTQDLPRISSKKGSLMSSLARELSRLDATSASPTQISKDLRRRKDMSKVCVLFSHHLDEDIIKQQKKILTRLGAHVASSMLDATHFVADKFVRTRNMLEAVALGKPVVSHMWLESCGQTSCFIDEKSYILRDLKKEKEIGFIMPVSLARSSQSPLLQGKRVFITPNVKPSQELVVNLVKAAQGLSIERIGRNTMKNGKLPEDLLVLSCEEDYAICIPLLEKGAKVFSSELILNGIVIQKLEYERHRLFLEHVKRTRSTMWLRCEDGSQFIPVTKCS</sequence>
<dbReference type="Proteomes" id="UP001085076">
    <property type="component" value="Miscellaneous, Linkage group lg04"/>
</dbReference>
<protein>
    <recommendedName>
        <fullName evidence="5">BRCT domain-containing protein</fullName>
    </recommendedName>
</protein>
<keyword evidence="7" id="KW-1185">Reference proteome</keyword>
<dbReference type="CDD" id="cd17744">
    <property type="entry name" value="BRCT_MDC1_rpt1"/>
    <property type="match status" value="1"/>
</dbReference>
<evidence type="ECO:0000313" key="6">
    <source>
        <dbReference type="EMBL" id="KAJ0975641.1"/>
    </source>
</evidence>
<reference evidence="6" key="1">
    <citation type="submission" date="2021-03" db="EMBL/GenBank/DDBJ databases">
        <authorList>
            <person name="Li Z."/>
            <person name="Yang C."/>
        </authorList>
    </citation>
    <scope>NUCLEOTIDE SEQUENCE</scope>
    <source>
        <strain evidence="6">Dzin_1.0</strain>
        <tissue evidence="6">Leaf</tissue>
    </source>
</reference>
<dbReference type="InterPro" id="IPR051579">
    <property type="entry name" value="DDR_Transcriptional_Reg"/>
</dbReference>
<accession>A0A9D5CLP0</accession>
<dbReference type="GO" id="GO:0005634">
    <property type="term" value="C:nucleus"/>
    <property type="evidence" value="ECO:0007669"/>
    <property type="project" value="UniProtKB-SubCell"/>
</dbReference>
<proteinExistence type="predicted"/>
<comment type="subcellular location">
    <subcellularLocation>
        <location evidence="1">Nucleus</location>
    </subcellularLocation>
</comment>
<dbReference type="PROSITE" id="PS50172">
    <property type="entry name" value="BRCT"/>
    <property type="match status" value="1"/>
</dbReference>
<dbReference type="InterPro" id="IPR001357">
    <property type="entry name" value="BRCT_dom"/>
</dbReference>
<evidence type="ECO:0000256" key="2">
    <source>
        <dbReference type="ARBA" id="ARBA00022763"/>
    </source>
</evidence>